<dbReference type="PANTHER" id="PTHR11537">
    <property type="entry name" value="VOLTAGE-GATED POTASSIUM CHANNEL"/>
    <property type="match status" value="1"/>
</dbReference>
<dbReference type="InterPro" id="IPR036691">
    <property type="entry name" value="Endo/exonu/phosph_ase_sf"/>
</dbReference>
<proteinExistence type="predicted"/>
<keyword evidence="12" id="KW-0175">Coiled coil</keyword>
<dbReference type="InterPro" id="IPR028325">
    <property type="entry name" value="VG_K_chnl"/>
</dbReference>
<evidence type="ECO:0000256" key="9">
    <source>
        <dbReference type="ARBA" id="ARBA00023065"/>
    </source>
</evidence>
<feature type="region of interest" description="Disordered" evidence="13">
    <location>
        <begin position="2285"/>
        <end position="2338"/>
    </location>
</feature>
<dbReference type="SUPFAM" id="SSF56219">
    <property type="entry name" value="DNase I-like"/>
    <property type="match status" value="1"/>
</dbReference>
<keyword evidence="6" id="KW-0851">Voltage-gated channel</keyword>
<protein>
    <recommendedName>
        <fullName evidence="15">Reverse transcriptase domain-containing protein</fullName>
    </recommendedName>
</protein>
<dbReference type="OrthoDB" id="415460at2759"/>
<dbReference type="GO" id="GO:0008076">
    <property type="term" value="C:voltage-gated potassium channel complex"/>
    <property type="evidence" value="ECO:0007669"/>
    <property type="project" value="InterPro"/>
</dbReference>
<evidence type="ECO:0000256" key="12">
    <source>
        <dbReference type="SAM" id="Coils"/>
    </source>
</evidence>
<dbReference type="InterPro" id="IPR000477">
    <property type="entry name" value="RT_dom"/>
</dbReference>
<feature type="transmembrane region" description="Helical" evidence="14">
    <location>
        <begin position="2544"/>
        <end position="2566"/>
    </location>
</feature>
<dbReference type="Gene3D" id="1.20.120.350">
    <property type="entry name" value="Voltage-gated potassium channels. Chain C"/>
    <property type="match status" value="1"/>
</dbReference>
<dbReference type="SUPFAM" id="SSF81324">
    <property type="entry name" value="Voltage-gated potassium channels"/>
    <property type="match status" value="1"/>
</dbReference>
<dbReference type="Pfam" id="PF00078">
    <property type="entry name" value="RVT_1"/>
    <property type="match status" value="1"/>
</dbReference>
<dbReference type="EMBL" id="ALBS01000295">
    <property type="protein sequence ID" value="EJT46380.1"/>
    <property type="molecule type" value="Genomic_DNA"/>
</dbReference>
<dbReference type="GO" id="GO:0005249">
    <property type="term" value="F:voltage-gated potassium channel activity"/>
    <property type="evidence" value="ECO:0007669"/>
    <property type="project" value="InterPro"/>
</dbReference>
<feature type="coiled-coil region" evidence="12">
    <location>
        <begin position="702"/>
        <end position="781"/>
    </location>
</feature>
<feature type="compositionally biased region" description="Basic and acidic residues" evidence="13">
    <location>
        <begin position="316"/>
        <end position="333"/>
    </location>
</feature>
<evidence type="ECO:0000256" key="2">
    <source>
        <dbReference type="ARBA" id="ARBA00022448"/>
    </source>
</evidence>
<keyword evidence="11" id="KW-0407">Ion channel</keyword>
<evidence type="ECO:0000256" key="3">
    <source>
        <dbReference type="ARBA" id="ARBA00022538"/>
    </source>
</evidence>
<feature type="transmembrane region" description="Helical" evidence="14">
    <location>
        <begin position="2407"/>
        <end position="2429"/>
    </location>
</feature>
<evidence type="ECO:0000256" key="11">
    <source>
        <dbReference type="ARBA" id="ARBA00023303"/>
    </source>
</evidence>
<evidence type="ECO:0000259" key="15">
    <source>
        <dbReference type="PROSITE" id="PS50878"/>
    </source>
</evidence>
<feature type="transmembrane region" description="Helical" evidence="14">
    <location>
        <begin position="2471"/>
        <end position="2492"/>
    </location>
</feature>
<feature type="compositionally biased region" description="Low complexity" evidence="13">
    <location>
        <begin position="2682"/>
        <end position="2700"/>
    </location>
</feature>
<keyword evidence="8 14" id="KW-1133">Transmembrane helix</keyword>
<dbReference type="HOGENOM" id="CLU_226861_0_0_1"/>
<feature type="compositionally biased region" description="Low complexity" evidence="13">
    <location>
        <begin position="2298"/>
        <end position="2317"/>
    </location>
</feature>
<keyword evidence="5" id="KW-0631">Potassium channel</keyword>
<keyword evidence="9" id="KW-0406">Ion transport</keyword>
<reference evidence="16 17" key="1">
    <citation type="journal article" date="2012" name="Eukaryot. Cell">
        <title>Draft genome sequence of CBS 2479, the standard type strain of Trichosporon asahii.</title>
        <authorList>
            <person name="Yang R.Y."/>
            <person name="Li H.T."/>
            <person name="Zhu H."/>
            <person name="Zhou G.P."/>
            <person name="Wang M."/>
            <person name="Wang L."/>
        </authorList>
    </citation>
    <scope>NUCLEOTIDE SEQUENCE [LARGE SCALE GENOMIC DNA]</scope>
    <source>
        <strain evidence="17">ATCC 90039 / CBS 2479 / JCM 2466 / KCTC 7840 / NCYC 2677 / UAMH 7654</strain>
    </source>
</reference>
<keyword evidence="10 14" id="KW-0472">Membrane</keyword>
<keyword evidence="4 14" id="KW-0812">Transmembrane</keyword>
<dbReference type="Gene3D" id="1.10.287.70">
    <property type="match status" value="1"/>
</dbReference>
<evidence type="ECO:0000256" key="10">
    <source>
        <dbReference type="ARBA" id="ARBA00023136"/>
    </source>
</evidence>
<accession>J4U7P6</accession>
<evidence type="ECO:0000256" key="4">
    <source>
        <dbReference type="ARBA" id="ARBA00022692"/>
    </source>
</evidence>
<feature type="domain" description="Reverse transcriptase" evidence="15">
    <location>
        <begin position="1466"/>
        <end position="1744"/>
    </location>
</feature>
<dbReference type="KEGG" id="tasa:A1Q1_05027"/>
<evidence type="ECO:0000313" key="17">
    <source>
        <dbReference type="Proteomes" id="UP000002748"/>
    </source>
</evidence>
<feature type="compositionally biased region" description="Polar residues" evidence="13">
    <location>
        <begin position="2288"/>
        <end position="2297"/>
    </location>
</feature>
<evidence type="ECO:0000256" key="8">
    <source>
        <dbReference type="ARBA" id="ARBA00022989"/>
    </source>
</evidence>
<dbReference type="VEuPathDB" id="FungiDB:A1Q1_05027"/>
<keyword evidence="7" id="KW-0630">Potassium</keyword>
<evidence type="ECO:0000256" key="6">
    <source>
        <dbReference type="ARBA" id="ARBA00022882"/>
    </source>
</evidence>
<evidence type="ECO:0000256" key="14">
    <source>
        <dbReference type="SAM" id="Phobius"/>
    </source>
</evidence>
<feature type="region of interest" description="Disordered" evidence="13">
    <location>
        <begin position="1"/>
        <end position="24"/>
    </location>
</feature>
<feature type="transmembrane region" description="Helical" evidence="14">
    <location>
        <begin position="28"/>
        <end position="51"/>
    </location>
</feature>
<keyword evidence="2" id="KW-0813">Transport</keyword>
<feature type="compositionally biased region" description="Basic residues" evidence="13">
    <location>
        <begin position="237"/>
        <end position="248"/>
    </location>
</feature>
<feature type="region of interest" description="Disordered" evidence="13">
    <location>
        <begin position="2657"/>
        <end position="2742"/>
    </location>
</feature>
<feature type="compositionally biased region" description="Low complexity" evidence="13">
    <location>
        <begin position="1"/>
        <end position="11"/>
    </location>
</feature>
<evidence type="ECO:0000313" key="16">
    <source>
        <dbReference type="EMBL" id="EJT46380.1"/>
    </source>
</evidence>
<dbReference type="PRINTS" id="PR00169">
    <property type="entry name" value="KCHANNEL"/>
</dbReference>
<dbReference type="GeneID" id="25988539"/>
<dbReference type="Proteomes" id="UP000002748">
    <property type="component" value="Unassembled WGS sequence"/>
</dbReference>
<dbReference type="RefSeq" id="XP_014177309.1">
    <property type="nucleotide sequence ID" value="XM_014321834.1"/>
</dbReference>
<feature type="compositionally biased region" description="Basic and acidic residues" evidence="13">
    <location>
        <begin position="219"/>
        <end position="234"/>
    </location>
</feature>
<evidence type="ECO:0000256" key="13">
    <source>
        <dbReference type="SAM" id="MobiDB-lite"/>
    </source>
</evidence>
<comment type="caution">
    <text evidence="16">The sequence shown here is derived from an EMBL/GenBank/DDBJ whole genome shotgun (WGS) entry which is preliminary data.</text>
</comment>
<name>J4U7P6_TRIAS</name>
<dbReference type="FunFam" id="1.10.287.70:FF:000097">
    <property type="entry name" value="Potassium voltage-gated channel subfamily G member 3"/>
    <property type="match status" value="1"/>
</dbReference>
<dbReference type="InterPro" id="IPR005821">
    <property type="entry name" value="Ion_trans_dom"/>
</dbReference>
<organism evidence="16 17">
    <name type="scientific">Trichosporon asahii var. asahii (strain ATCC 90039 / CBS 2479 / JCM 2466 / KCTC 7840 / NBRC 103889/ NCYC 2677 / UAMH 7654)</name>
    <name type="common">Yeast</name>
    <dbReference type="NCBI Taxonomy" id="1186058"/>
    <lineage>
        <taxon>Eukaryota</taxon>
        <taxon>Fungi</taxon>
        <taxon>Dikarya</taxon>
        <taxon>Basidiomycota</taxon>
        <taxon>Agaricomycotina</taxon>
        <taxon>Tremellomycetes</taxon>
        <taxon>Trichosporonales</taxon>
        <taxon>Trichosporonaceae</taxon>
        <taxon>Trichosporon</taxon>
    </lineage>
</organism>
<evidence type="ECO:0000256" key="5">
    <source>
        <dbReference type="ARBA" id="ARBA00022826"/>
    </source>
</evidence>
<feature type="region of interest" description="Disordered" evidence="13">
    <location>
        <begin position="200"/>
        <end position="333"/>
    </location>
</feature>
<dbReference type="GO" id="GO:0001508">
    <property type="term" value="P:action potential"/>
    <property type="evidence" value="ECO:0007669"/>
    <property type="project" value="TreeGrafter"/>
</dbReference>
<dbReference type="PANTHER" id="PTHR11537:SF254">
    <property type="entry name" value="POTASSIUM VOLTAGE-GATED CHANNEL PROTEIN SHAB"/>
    <property type="match status" value="1"/>
</dbReference>
<sequence length="2799" mass="316177">MHYTSQTQQQQNPHQAKRRSRRSGENNWTLWSKWTLVTALAITAAAYAALWRYVRPAVHAPSPGPHNGPARTEAAPLRGDAIFRPDLHACPTSTWLMTHPHACPRGRVRDPPLYSTLQYTANLKDGERTTRLMTYPHARPCGRVQDPPIYSTLTTLHRWPHQREADAAPDRMETDSTHRPDRATQVRHALEQEEVLRTRQADEDTRGARIARGKTSQWEMEHGPLHGARNESTRVRVQNKRCPRHRRTGTQSKTSYPQGGPIPGQRRAEPERDTEGVCYSSEDMDGMDSHINGGDALQTGNPTPPPYHPSQHGPHRAREQHLSHDSAEMDTEKPDDLANYLEQAGQAAAHETQHLPPPKKPRTDRRTDSARDNDILECLALTVFGAPQGPDDSEDSALKWGERLVTTMRDEGSETAKWFRALCGNPSARGNQTTVRMAFTTTAIMKNQATLDNLRRFNTELHSKGAHSYYANGGSGGDRRNMFRVAFIPGDTGPQTPPADFHKAVQATLKARGMRCQATWPASSLGTDTAANGTFTYPPEIDAAVKLNPFKPAIVPWSFTVEHHQGHIPTTCPTSIVLKNVADLEDESLEEWVEDARHEYAEKFPNREGYAIKMYRYKSDTVAVITTNSMEFSKFLCMFQAPAGVDTPLFLWRFNHNNLRTKEEMETAANRRNNGRVASVVDNTAQLVGATEGITAMVKTVHEEMSEDRRMFRQEMREVREQMSAHQNQIMALQTQAIQDKQATQRSLVALTLMQPLHAQLDRLKADIDRIEERVEEGQGTPAMQARLQKKQMEAGKIEAQIAEHTKTVKDSWLENTSTQAPAGIELEPLLTTDDARAAIAGEQMNLDTPEPGNADQWPRIEHVSKPRPDITDLADRRLKFTRLDAATSDNPDITIFVLIFILATATHKTYIARLCILLYMVECVKATGGQPVALHLNTNGMGSSTKITQIIALIRSLTPMVWALTEAQTCRGPDAILQTAMTPRYRTYWTQGTEGKKGIVVGLDKRLHALVVPTKDCWRDNILTVDIRRNSTMPHDTRLIVIYAPQLSDPRLKDFWGELQDLTNDCHRWMILGDFNALCDAREACDGHAGANGCPPYRDFLQKTAGRDLWTERQHIDLAQEYTWANATSRSIIDRATVSWPTPTCDIQTVSTPRTDSDHRPIRVEGWMPSPGNTPLLRRRPLKPSYTDARNDAFRELMENAFDNPITEITEDTQFDNRYETFDKTLSAATQTAYQWVNLQHKQKTIQIHIQRLIFKMRTLRTAARLGPTNASGEGRRDWTAQQTRWTRQLQGETWAETARRLRRQADGIRKEVVRSQEKTDRDWLNKKKDEILQQLRKTGSTARIYPKPTQGVPEVVRDTDGTQWRQGQPEFDRAWEQHFRKLFHREKVVQGPKPWMQSRVAEAFRQASGQRPFAWPQPMTISDLDGVLRAGNPSPAPGPDGWEKWCMARLGRKAKTEVLALANYIITHDYFPPYLNTHLLIPIPKKGDPFRPDNYRGIMLANHLVSLTAAWTAKLLQHHANKGGWIPQTQVATHVGVGPHLLTNALQLWHALEYQRRTKVFVMKRDQKKGFDYLPSDIIEDVARFYGLPQTLVAFDKARKRHIRVTLCVAGREVATFAVPGITAQGNALSPIIFVLAAAMGQHWIQESQAQREMTLYMHMAAGMDDTLTFARSLQELKRKVDSLEYFQSQYGMQTDWENDEKTTLTVLGKDNGLVHECVIATRDGPKRMVKHDCLIFLGANITEGPQAKSLQALVRAAVLPMVGGRLTPHVLNQVLKTTLVCKIKARMLIHFPQQRNLSGELAGRLNEYYGMFFPISRRQYMAPLTSGGLNFVDLDAMADDWAMGLLHAMIHCDVPPIRLITRKALDGWMEQRRVTDLGTGRAPSAKDRKDYPLFSRVEDGLRERHLTWGPNKYTDNFYQPTLRHVVSANRTPDATRLEWKWATDASRKPATAALRHDAKVTIAVTGPVEYATALSTPYASIADGEAAALQWALVADSELRRRSGFAGKSRFITDHKALTRSIPLTPKEVRSGAQRNFSRWREAFLRDKPYLSIDFQKAHTNSRTEEAMMNARADHLAAAAHERPERVVIEGVPDHWTMQRHGLNMAHSSVNTVTRETRIELSEEVARKDWVWYDKHVGALNNQPTTWFSRTSTHWAIMTVALTRARQLPTPKRLWERGLLTNWKRQWIGEVEGLLQRQLARYPALKRWLETLFEDGHGWFQGHNLYWLALIPDDMPERLFEVVVERAFTEYLYATPGAPCQRHEDIRDSSIPAEEFELTGPALAPTTSRTPRQKTLTLNPNSSSTLLFSAAPTTAHRRPRRTSSNPIKSGADSEGSRVYSRNHFLQDDLDQGATEEVHVPDFAHILGLHDPGEDSFNIASNMRSRWKRKLYLLMEDPSSGREAFFIHVTVTGAILFSVALTTMLTLPVFNTNPGAIKALFGLDTALVVLFTIEYIARSLAHSDSWSMYYNWVTSFFAILDLLSILPYYIELARQDDTSTLFRFSILRTFRLLRVFRAFRYQNQMLLTIEVMYVAVRRSKDALIAISYFIVLVLVLFSTLIYFAERGTWDPTLGAFVDSDGEVSPFSSIPETTWFCLVTMSTTGYGDVTPKTALGKILAVPLLLFGLLLIALPSFVLGRNFAIVHDAMVASAKHRSPRDSISEAGTPIQSSLTPIEEAESSSAPLLPLSARSAQSNSSSRDRSPAPGSGFHDGHPMQMPMWAGDASAGRSAPARDTRDLTNTKLAKNQYVLLEQIESLRKTIDKQGEMLEILTKALVEVKQDKGKGKAPEYDHEHDD</sequence>
<gene>
    <name evidence="16" type="ORF">A1Q1_05027</name>
</gene>
<feature type="compositionally biased region" description="Basic and acidic residues" evidence="13">
    <location>
        <begin position="266"/>
        <end position="275"/>
    </location>
</feature>
<dbReference type="Pfam" id="PF00520">
    <property type="entry name" value="Ion_trans"/>
    <property type="match status" value="1"/>
</dbReference>
<dbReference type="Gene3D" id="3.60.10.10">
    <property type="entry name" value="Endonuclease/exonuclease/phosphatase"/>
    <property type="match status" value="1"/>
</dbReference>
<comment type="subcellular location">
    <subcellularLocation>
        <location evidence="1">Membrane</location>
        <topology evidence="1">Multi-pass membrane protein</topology>
    </subcellularLocation>
</comment>
<keyword evidence="3" id="KW-0633">Potassium transport</keyword>
<feature type="transmembrane region" description="Helical" evidence="14">
    <location>
        <begin position="2441"/>
        <end position="2459"/>
    </location>
</feature>
<feature type="transmembrane region" description="Helical" evidence="14">
    <location>
        <begin position="2619"/>
        <end position="2640"/>
    </location>
</feature>
<feature type="region of interest" description="Disordered" evidence="13">
    <location>
        <begin position="345"/>
        <end position="371"/>
    </location>
</feature>
<dbReference type="PROSITE" id="PS50878">
    <property type="entry name" value="RT_POL"/>
    <property type="match status" value="1"/>
</dbReference>
<evidence type="ECO:0000256" key="7">
    <source>
        <dbReference type="ARBA" id="ARBA00022958"/>
    </source>
</evidence>
<dbReference type="InterPro" id="IPR027359">
    <property type="entry name" value="Volt_channel_dom_sf"/>
</dbReference>
<evidence type="ECO:0000256" key="1">
    <source>
        <dbReference type="ARBA" id="ARBA00004141"/>
    </source>
</evidence>